<sequence length="443" mass="49869">MSPSSSLLLNPQTPPKLFPLFPTHLPPLSLSSPKSTIKFRCKLHSHSLSLPSLQNDDVEDIVIGDCLVFEEGAFEDPFLQQDVVSETPIPAKPNKHKHKKSITEIEPENLIPDQWHQIQAEINITKKERRRIAQKLEFGSKVEKKKKGYEPIRNVNLKEYLELKQAKLAQVKPLVLDNPSRFPVKEDKGGEVNASSQRVVPKNPRWAVYGRGLEDVTEFFNSGNYEPGDNKASEGSRRKLFTKEEKFLLNRKKPDVAAATSEKWLPLHTLAASGEFYLMDVLLKHNVDINAADKDGWTALHKAIIGKKQAITNYLLRESANPFVLEKDGATLMHYAVRTASSQAIKILLLYNVDINHQDKDGWTPLHLAVQARRTDVVRLLLIKGADKTLKNKDGLTPLDLCLYSGQDTKTYELIKLLKQLPKARVTTPTTNTTINDTASRDG</sequence>
<dbReference type="AlphaFoldDB" id="A0A5N6QVY0"/>
<dbReference type="PANTHER" id="PTHR24203">
    <property type="entry name" value="ANKYRIN REPEAT FAMILY PROTEIN"/>
    <property type="match status" value="1"/>
</dbReference>
<keyword evidence="1" id="KW-0677">Repeat</keyword>
<dbReference type="PROSITE" id="PS50088">
    <property type="entry name" value="ANK_REPEAT"/>
    <property type="match status" value="3"/>
</dbReference>
<dbReference type="InterPro" id="IPR036770">
    <property type="entry name" value="Ankyrin_rpt-contain_sf"/>
</dbReference>
<reference evidence="4 5" key="1">
    <citation type="submission" date="2019-06" db="EMBL/GenBank/DDBJ databases">
        <title>A chromosomal-level reference genome of Carpinus fangiana (Coryloideae, Betulaceae).</title>
        <authorList>
            <person name="Yang X."/>
            <person name="Wang Z."/>
            <person name="Zhang L."/>
            <person name="Hao G."/>
            <person name="Liu J."/>
            <person name="Yang Y."/>
        </authorList>
    </citation>
    <scope>NUCLEOTIDE SEQUENCE [LARGE SCALE GENOMIC DNA]</scope>
    <source>
        <strain evidence="4">Cfa_2016G</strain>
        <tissue evidence="4">Leaf</tissue>
    </source>
</reference>
<keyword evidence="2 3" id="KW-0040">ANK repeat</keyword>
<name>A0A5N6QVY0_9ROSI</name>
<feature type="repeat" description="ANK" evidence="3">
    <location>
        <begin position="361"/>
        <end position="393"/>
    </location>
</feature>
<keyword evidence="5" id="KW-1185">Reference proteome</keyword>
<dbReference type="SMART" id="SM00248">
    <property type="entry name" value="ANK"/>
    <property type="match status" value="5"/>
</dbReference>
<evidence type="ECO:0000256" key="2">
    <source>
        <dbReference type="ARBA" id="ARBA00023043"/>
    </source>
</evidence>
<dbReference type="Proteomes" id="UP000327013">
    <property type="component" value="Chromosome 2"/>
</dbReference>
<evidence type="ECO:0000313" key="4">
    <source>
        <dbReference type="EMBL" id="KAE8010688.1"/>
    </source>
</evidence>
<dbReference type="FunFam" id="1.25.40.20:FF:000461">
    <property type="entry name" value="Ankyrin repeat domain-containing protein, chloroplastic"/>
    <property type="match status" value="1"/>
</dbReference>
<dbReference type="FunFam" id="1.25.40.20:FF:000485">
    <property type="entry name" value="Ankyrin repeat domain-containing protein, chloroplastic"/>
    <property type="match status" value="1"/>
</dbReference>
<dbReference type="EMBL" id="CM017322">
    <property type="protein sequence ID" value="KAE8010688.1"/>
    <property type="molecule type" value="Genomic_DNA"/>
</dbReference>
<accession>A0A5N6QVY0</accession>
<feature type="repeat" description="ANK" evidence="3">
    <location>
        <begin position="328"/>
        <end position="360"/>
    </location>
</feature>
<dbReference type="Pfam" id="PF12796">
    <property type="entry name" value="Ank_2"/>
    <property type="match status" value="1"/>
</dbReference>
<dbReference type="PROSITE" id="PS50297">
    <property type="entry name" value="ANK_REP_REGION"/>
    <property type="match status" value="2"/>
</dbReference>
<dbReference type="PANTHER" id="PTHR24203:SF86">
    <property type="entry name" value="PROTEASOME 26S SUBUNIT, NON-ATPASE 10"/>
    <property type="match status" value="1"/>
</dbReference>
<feature type="repeat" description="ANK" evidence="3">
    <location>
        <begin position="262"/>
        <end position="294"/>
    </location>
</feature>
<dbReference type="OrthoDB" id="1577640at2759"/>
<evidence type="ECO:0000313" key="5">
    <source>
        <dbReference type="Proteomes" id="UP000327013"/>
    </source>
</evidence>
<proteinExistence type="predicted"/>
<protein>
    <submittedName>
        <fullName evidence="4">Uncharacterized protein</fullName>
    </submittedName>
</protein>
<evidence type="ECO:0000256" key="3">
    <source>
        <dbReference type="PROSITE-ProRule" id="PRU00023"/>
    </source>
</evidence>
<dbReference type="Gene3D" id="1.25.40.20">
    <property type="entry name" value="Ankyrin repeat-containing domain"/>
    <property type="match status" value="2"/>
</dbReference>
<organism evidence="4 5">
    <name type="scientific">Carpinus fangiana</name>
    <dbReference type="NCBI Taxonomy" id="176857"/>
    <lineage>
        <taxon>Eukaryota</taxon>
        <taxon>Viridiplantae</taxon>
        <taxon>Streptophyta</taxon>
        <taxon>Embryophyta</taxon>
        <taxon>Tracheophyta</taxon>
        <taxon>Spermatophyta</taxon>
        <taxon>Magnoliopsida</taxon>
        <taxon>eudicotyledons</taxon>
        <taxon>Gunneridae</taxon>
        <taxon>Pentapetalae</taxon>
        <taxon>rosids</taxon>
        <taxon>fabids</taxon>
        <taxon>Fagales</taxon>
        <taxon>Betulaceae</taxon>
        <taxon>Carpinus</taxon>
    </lineage>
</organism>
<dbReference type="SUPFAM" id="SSF48403">
    <property type="entry name" value="Ankyrin repeat"/>
    <property type="match status" value="1"/>
</dbReference>
<evidence type="ECO:0000256" key="1">
    <source>
        <dbReference type="ARBA" id="ARBA00022737"/>
    </source>
</evidence>
<dbReference type="Pfam" id="PF13637">
    <property type="entry name" value="Ank_4"/>
    <property type="match status" value="1"/>
</dbReference>
<dbReference type="InterPro" id="IPR002110">
    <property type="entry name" value="Ankyrin_rpt"/>
</dbReference>
<gene>
    <name evidence="4" type="ORF">FH972_007034</name>
</gene>